<dbReference type="AlphaFoldDB" id="A0A0L8V393"/>
<protein>
    <submittedName>
        <fullName evidence="1">Uncharacterized protein</fullName>
    </submittedName>
</protein>
<proteinExistence type="predicted"/>
<keyword evidence="2" id="KW-1185">Reference proteome</keyword>
<reference evidence="2" key="1">
    <citation type="submission" date="2015-07" db="EMBL/GenBank/DDBJ databases">
        <title>Genome sequencing of Sunxiuqinia dokdonensis strain SK.</title>
        <authorList>
            <person name="Ahn S."/>
            <person name="Kim B.-C."/>
        </authorList>
    </citation>
    <scope>NUCLEOTIDE SEQUENCE [LARGE SCALE GENOMIC DNA]</scope>
    <source>
        <strain evidence="2">SK</strain>
    </source>
</reference>
<dbReference type="EMBL" id="LGIA01000209">
    <property type="protein sequence ID" value="KOH42838.1"/>
    <property type="molecule type" value="Genomic_DNA"/>
</dbReference>
<gene>
    <name evidence="1" type="ORF">NC99_43470</name>
</gene>
<evidence type="ECO:0000313" key="1">
    <source>
        <dbReference type="EMBL" id="KOH42838.1"/>
    </source>
</evidence>
<name>A0A0L8V393_9BACT</name>
<sequence>MSEKVLYLFPKRSLTFSKGPVSRLTQETSPLPFVVAQLHRNTKLATNSTVLSGIIPALSIIRLKVA</sequence>
<evidence type="ECO:0000313" key="2">
    <source>
        <dbReference type="Proteomes" id="UP000036958"/>
    </source>
</evidence>
<accession>A0A0L8V393</accession>
<dbReference type="Proteomes" id="UP000036958">
    <property type="component" value="Unassembled WGS sequence"/>
</dbReference>
<comment type="caution">
    <text evidence="1">The sequence shown here is derived from an EMBL/GenBank/DDBJ whole genome shotgun (WGS) entry which is preliminary data.</text>
</comment>
<organism evidence="1 2">
    <name type="scientific">Sunxiuqinia dokdonensis</name>
    <dbReference type="NCBI Taxonomy" id="1409788"/>
    <lineage>
        <taxon>Bacteria</taxon>
        <taxon>Pseudomonadati</taxon>
        <taxon>Bacteroidota</taxon>
        <taxon>Bacteroidia</taxon>
        <taxon>Marinilabiliales</taxon>
        <taxon>Prolixibacteraceae</taxon>
        <taxon>Sunxiuqinia</taxon>
    </lineage>
</organism>